<accession>A0AA37SVF4</accession>
<dbReference type="RefSeq" id="WP_284215716.1">
    <property type="nucleotide sequence ID" value="NZ_BSOT01000002.1"/>
</dbReference>
<comment type="caution">
    <text evidence="1">The sequence shown here is derived from an EMBL/GenBank/DDBJ whole genome shotgun (WGS) entry which is preliminary data.</text>
</comment>
<keyword evidence="2" id="KW-1185">Reference proteome</keyword>
<evidence type="ECO:0000313" key="1">
    <source>
        <dbReference type="EMBL" id="GLR69389.1"/>
    </source>
</evidence>
<dbReference type="EMBL" id="BSOT01000002">
    <property type="protein sequence ID" value="GLR69389.1"/>
    <property type="molecule type" value="Genomic_DNA"/>
</dbReference>
<sequence>MQKTMPTWVSEIIPIPQAMTEIAVKKPVRKTPNPIICATRRGSLYAVSSKLDIKDRFCFIPTRYAKAKHGIDSNNNNERN</sequence>
<gene>
    <name evidence="1" type="ORF">GCM10007852_02970</name>
</gene>
<name>A0AA37SVF4_9ALTE</name>
<proteinExistence type="predicted"/>
<reference evidence="1" key="1">
    <citation type="journal article" date="2014" name="Int. J. Syst. Evol. Microbiol.">
        <title>Complete genome sequence of Corynebacterium casei LMG S-19264T (=DSM 44701T), isolated from a smear-ripened cheese.</title>
        <authorList>
            <consortium name="US DOE Joint Genome Institute (JGI-PGF)"/>
            <person name="Walter F."/>
            <person name="Albersmeier A."/>
            <person name="Kalinowski J."/>
            <person name="Ruckert C."/>
        </authorList>
    </citation>
    <scope>NUCLEOTIDE SEQUENCE</scope>
    <source>
        <strain evidence="1">NBRC 110023</strain>
    </source>
</reference>
<dbReference type="Proteomes" id="UP001156601">
    <property type="component" value="Unassembled WGS sequence"/>
</dbReference>
<protein>
    <submittedName>
        <fullName evidence="1">Uncharacterized protein</fullName>
    </submittedName>
</protein>
<organism evidence="1 2">
    <name type="scientific">Agaribacter marinus</name>
    <dbReference type="NCBI Taxonomy" id="1431249"/>
    <lineage>
        <taxon>Bacteria</taxon>
        <taxon>Pseudomonadati</taxon>
        <taxon>Pseudomonadota</taxon>
        <taxon>Gammaproteobacteria</taxon>
        <taxon>Alteromonadales</taxon>
        <taxon>Alteromonadaceae</taxon>
        <taxon>Agaribacter</taxon>
    </lineage>
</organism>
<reference evidence="1" key="2">
    <citation type="submission" date="2023-01" db="EMBL/GenBank/DDBJ databases">
        <title>Draft genome sequence of Agaribacter marinus strain NBRC 110023.</title>
        <authorList>
            <person name="Sun Q."/>
            <person name="Mori K."/>
        </authorList>
    </citation>
    <scope>NUCLEOTIDE SEQUENCE</scope>
    <source>
        <strain evidence="1">NBRC 110023</strain>
    </source>
</reference>
<dbReference type="AlphaFoldDB" id="A0AA37SVF4"/>
<evidence type="ECO:0000313" key="2">
    <source>
        <dbReference type="Proteomes" id="UP001156601"/>
    </source>
</evidence>